<gene>
    <name evidence="2" type="ORF">LCGC14_3003220</name>
</gene>
<accession>A0A0F8Z809</accession>
<sequence>IDDVGPGGVVSRTAQLAQDLFLPIGIGGLAVGAGRRIPGGEDIIQKGEETIGVGGLGLQATGFNVRAINVKKQVVERTIANLGGFDQDELDAKMKQAVDDEASPSRIAEIQAGDYLHDITSVRRDIGLAVRYLSEEDIEKLAPIATNYVDFKEQKDEYGDLSDKEQEQYIERNPIFTTNRLFWGEITTFPDFPTAKDVAARAEKYDIPLDMIPAFQLTDSGKERIPSERELWKPYFDYYDLPGTSYLNMTQGQVDAGLLPEKYRKEWETYNKLKTDTARGLYRRTHKQAAYSKWRTDFRRANPEFNQWLIDQGYNKPLKRKTARRTTRRRTGGIRVASSGIRGGTRRPTRAITVPSFRRPRVSR</sequence>
<proteinExistence type="predicted"/>
<reference evidence="2" key="1">
    <citation type="journal article" date="2015" name="Nature">
        <title>Complex archaea that bridge the gap between prokaryotes and eukaryotes.</title>
        <authorList>
            <person name="Spang A."/>
            <person name="Saw J.H."/>
            <person name="Jorgensen S.L."/>
            <person name="Zaremba-Niedzwiedzka K."/>
            <person name="Martijn J."/>
            <person name="Lind A.E."/>
            <person name="van Eijk R."/>
            <person name="Schleper C."/>
            <person name="Guy L."/>
            <person name="Ettema T.J."/>
        </authorList>
    </citation>
    <scope>NUCLEOTIDE SEQUENCE</scope>
</reference>
<feature type="non-terminal residue" evidence="2">
    <location>
        <position position="1"/>
    </location>
</feature>
<dbReference type="EMBL" id="LAZR01061938">
    <property type="protein sequence ID" value="KKK62549.1"/>
    <property type="molecule type" value="Genomic_DNA"/>
</dbReference>
<organism evidence="2">
    <name type="scientific">marine sediment metagenome</name>
    <dbReference type="NCBI Taxonomy" id="412755"/>
    <lineage>
        <taxon>unclassified sequences</taxon>
        <taxon>metagenomes</taxon>
        <taxon>ecological metagenomes</taxon>
    </lineage>
</organism>
<evidence type="ECO:0000256" key="1">
    <source>
        <dbReference type="SAM" id="MobiDB-lite"/>
    </source>
</evidence>
<dbReference type="AlphaFoldDB" id="A0A0F8Z809"/>
<feature type="region of interest" description="Disordered" evidence="1">
    <location>
        <begin position="319"/>
        <end position="364"/>
    </location>
</feature>
<name>A0A0F8Z809_9ZZZZ</name>
<feature type="non-terminal residue" evidence="2">
    <location>
        <position position="364"/>
    </location>
</feature>
<evidence type="ECO:0000313" key="2">
    <source>
        <dbReference type="EMBL" id="KKK62549.1"/>
    </source>
</evidence>
<feature type="compositionally biased region" description="Basic residues" evidence="1">
    <location>
        <begin position="319"/>
        <end position="332"/>
    </location>
</feature>
<comment type="caution">
    <text evidence="2">The sequence shown here is derived from an EMBL/GenBank/DDBJ whole genome shotgun (WGS) entry which is preliminary data.</text>
</comment>
<protein>
    <submittedName>
        <fullName evidence="2">Uncharacterized protein</fullName>
    </submittedName>
</protein>